<accession>A0A8S1W2S7</accession>
<reference evidence="2" key="1">
    <citation type="submission" date="2021-01" db="EMBL/GenBank/DDBJ databases">
        <authorList>
            <consortium name="Genoscope - CEA"/>
            <person name="William W."/>
        </authorList>
    </citation>
    <scope>NUCLEOTIDE SEQUENCE</scope>
</reference>
<proteinExistence type="predicted"/>
<keyword evidence="1" id="KW-0812">Transmembrane</keyword>
<evidence type="ECO:0008006" key="4">
    <source>
        <dbReference type="Google" id="ProtNLM"/>
    </source>
</evidence>
<dbReference type="EMBL" id="CAJJDP010000078">
    <property type="protein sequence ID" value="CAD8182419.1"/>
    <property type="molecule type" value="Genomic_DNA"/>
</dbReference>
<keyword evidence="1" id="KW-1133">Transmembrane helix</keyword>
<dbReference type="AlphaFoldDB" id="A0A8S1W2S7"/>
<comment type="caution">
    <text evidence="2">The sequence shown here is derived from an EMBL/GenBank/DDBJ whole genome shotgun (WGS) entry which is preliminary data.</text>
</comment>
<sequence length="116" mass="13670">MQGLSSNNQMKDNHKQFFILISNSLKKNHFQFVVTLRFLLFNIIFLHFLEIFGFAQEDSCLSYISQINSKKALAIDPIKCIFQQRWIYHRVLDSTFKHCQEGKILNRKINACNNKG</sequence>
<protein>
    <recommendedName>
        <fullName evidence="4">Transmembrane protein</fullName>
    </recommendedName>
</protein>
<dbReference type="Proteomes" id="UP000683925">
    <property type="component" value="Unassembled WGS sequence"/>
</dbReference>
<evidence type="ECO:0000313" key="2">
    <source>
        <dbReference type="EMBL" id="CAD8182419.1"/>
    </source>
</evidence>
<keyword evidence="1" id="KW-0472">Membrane</keyword>
<evidence type="ECO:0000313" key="3">
    <source>
        <dbReference type="Proteomes" id="UP000683925"/>
    </source>
</evidence>
<keyword evidence="3" id="KW-1185">Reference proteome</keyword>
<evidence type="ECO:0000256" key="1">
    <source>
        <dbReference type="SAM" id="Phobius"/>
    </source>
</evidence>
<feature type="transmembrane region" description="Helical" evidence="1">
    <location>
        <begin position="34"/>
        <end position="55"/>
    </location>
</feature>
<organism evidence="2 3">
    <name type="scientific">Paramecium octaurelia</name>
    <dbReference type="NCBI Taxonomy" id="43137"/>
    <lineage>
        <taxon>Eukaryota</taxon>
        <taxon>Sar</taxon>
        <taxon>Alveolata</taxon>
        <taxon>Ciliophora</taxon>
        <taxon>Intramacronucleata</taxon>
        <taxon>Oligohymenophorea</taxon>
        <taxon>Peniculida</taxon>
        <taxon>Parameciidae</taxon>
        <taxon>Paramecium</taxon>
    </lineage>
</organism>
<name>A0A8S1W2S7_PAROT</name>
<gene>
    <name evidence="2" type="ORF">POCTA_138.1.T0790004</name>
</gene>